<dbReference type="EMBL" id="RAWG01000346">
    <property type="protein sequence ID" value="RKH34474.1"/>
    <property type="molecule type" value="Genomic_DNA"/>
</dbReference>
<feature type="domain" description="UspA" evidence="3">
    <location>
        <begin position="69"/>
        <end position="202"/>
    </location>
</feature>
<accession>A0A3A8N5D5</accession>
<protein>
    <submittedName>
        <fullName evidence="4">Universal stress protein</fullName>
    </submittedName>
</protein>
<evidence type="ECO:0000313" key="5">
    <source>
        <dbReference type="Proteomes" id="UP000273405"/>
    </source>
</evidence>
<comment type="caution">
    <text evidence="4">The sequence shown here is derived from an EMBL/GenBank/DDBJ whole genome shotgun (WGS) entry which is preliminary data.</text>
</comment>
<sequence>MCMRASRDATARDAVQRPSRPCVRGVPARPGRPRREVEEGGSEMRPNVSSRSSLPLLPAGLLRAQRGLKRVVVGLNFSLPSEFALARALRLPLAQGAALSVLHVSPPLDGHHGPDGTLAGERCLRRAVTSACRRLRQRPDVDVREELRTGDAPRVAAELVKEQGAEVLVVGRPSMKYPAESLPDACMVMRLVREVDTSVLVVVPHPVRVYHRPLVAVSFSRESRRALELTLRLCPSSTPVEVLHVADTCEEEAALRQRHAPLEDWLRLRQEREGAARIALGRFLAPYRETGRELGIRVRTGAPQEGILAESLERDSDLLTLGMSSAPPGPALIQRVLGHSRCDVLISRHVAPSAVLPDGEPPSRSVPND</sequence>
<keyword evidence="5" id="KW-1185">Reference proteome</keyword>
<dbReference type="PANTHER" id="PTHR46268">
    <property type="entry name" value="STRESS RESPONSE PROTEIN NHAX"/>
    <property type="match status" value="1"/>
</dbReference>
<proteinExistence type="inferred from homology"/>
<feature type="domain" description="UspA" evidence="3">
    <location>
        <begin position="210"/>
        <end position="348"/>
    </location>
</feature>
<reference evidence="5" key="1">
    <citation type="submission" date="2018-09" db="EMBL/GenBank/DDBJ databases">
        <authorList>
            <person name="Livingstone P.G."/>
            <person name="Whitworth D.E."/>
        </authorList>
    </citation>
    <scope>NUCLEOTIDE SEQUENCE [LARGE SCALE GENOMIC DNA]</scope>
    <source>
        <strain evidence="5">CA040B</strain>
    </source>
</reference>
<feature type="region of interest" description="Disordered" evidence="2">
    <location>
        <begin position="1"/>
        <end position="54"/>
    </location>
</feature>
<evidence type="ECO:0000259" key="3">
    <source>
        <dbReference type="Pfam" id="PF00582"/>
    </source>
</evidence>
<dbReference type="PANTHER" id="PTHR46268:SF27">
    <property type="entry name" value="UNIVERSAL STRESS PROTEIN RV2623"/>
    <property type="match status" value="1"/>
</dbReference>
<dbReference type="Pfam" id="PF00582">
    <property type="entry name" value="Usp"/>
    <property type="match status" value="2"/>
</dbReference>
<dbReference type="OrthoDB" id="5381120at2"/>
<dbReference type="Gene3D" id="3.40.50.620">
    <property type="entry name" value="HUPs"/>
    <property type="match status" value="2"/>
</dbReference>
<name>A0A3A8N5D5_9BACT</name>
<organism evidence="4 5">
    <name type="scientific">Corallococcus sicarius</name>
    <dbReference type="NCBI Taxonomy" id="2316726"/>
    <lineage>
        <taxon>Bacteria</taxon>
        <taxon>Pseudomonadati</taxon>
        <taxon>Myxococcota</taxon>
        <taxon>Myxococcia</taxon>
        <taxon>Myxococcales</taxon>
        <taxon>Cystobacterineae</taxon>
        <taxon>Myxococcaceae</taxon>
        <taxon>Corallococcus</taxon>
    </lineage>
</organism>
<dbReference type="InterPro" id="IPR006016">
    <property type="entry name" value="UspA"/>
</dbReference>
<dbReference type="AlphaFoldDB" id="A0A3A8N5D5"/>
<dbReference type="CDD" id="cd00293">
    <property type="entry name" value="USP-like"/>
    <property type="match status" value="2"/>
</dbReference>
<feature type="compositionally biased region" description="Basic and acidic residues" evidence="2">
    <location>
        <begin position="1"/>
        <end position="15"/>
    </location>
</feature>
<evidence type="ECO:0000256" key="1">
    <source>
        <dbReference type="ARBA" id="ARBA00008791"/>
    </source>
</evidence>
<feature type="compositionally biased region" description="Low complexity" evidence="2">
    <location>
        <begin position="20"/>
        <end position="29"/>
    </location>
</feature>
<gene>
    <name evidence="4" type="ORF">D7X12_34965</name>
</gene>
<comment type="similarity">
    <text evidence="1">Belongs to the universal stress protein A family.</text>
</comment>
<evidence type="ECO:0000313" key="4">
    <source>
        <dbReference type="EMBL" id="RKH34474.1"/>
    </source>
</evidence>
<evidence type="ECO:0000256" key="2">
    <source>
        <dbReference type="SAM" id="MobiDB-lite"/>
    </source>
</evidence>
<dbReference type="Proteomes" id="UP000273405">
    <property type="component" value="Unassembled WGS sequence"/>
</dbReference>
<dbReference type="SUPFAM" id="SSF52402">
    <property type="entry name" value="Adenine nucleotide alpha hydrolases-like"/>
    <property type="match status" value="2"/>
</dbReference>
<dbReference type="InterPro" id="IPR014729">
    <property type="entry name" value="Rossmann-like_a/b/a_fold"/>
</dbReference>